<comment type="caution">
    <text evidence="2">The sequence shown here is derived from an EMBL/GenBank/DDBJ whole genome shotgun (WGS) entry which is preliminary data.</text>
</comment>
<name>A0ABV8E8L1_9HYPH</name>
<sequence length="170" mass="18521">MARPYWLIISIGIALSGVVIGAVIACLFLTTNGNLKQLDVNAFSSLLLSAISVIFTFFGVFVAVLAFFGFNIIKDGVESTSKAEIEKSVQDGLLKGHMHEIAKQETRTALQPGGSLHELAVDTLNRTYKQQTQPGGDLYNLAERLYRESVFRGIGIDESSGILDPKEEDL</sequence>
<keyword evidence="1" id="KW-0812">Transmembrane</keyword>
<keyword evidence="3" id="KW-1185">Reference proteome</keyword>
<evidence type="ECO:0000313" key="2">
    <source>
        <dbReference type="EMBL" id="MFC3968832.1"/>
    </source>
</evidence>
<feature type="transmembrane region" description="Helical" evidence="1">
    <location>
        <begin position="6"/>
        <end position="30"/>
    </location>
</feature>
<proteinExistence type="predicted"/>
<evidence type="ECO:0000256" key="1">
    <source>
        <dbReference type="SAM" id="Phobius"/>
    </source>
</evidence>
<feature type="transmembrane region" description="Helical" evidence="1">
    <location>
        <begin position="42"/>
        <end position="70"/>
    </location>
</feature>
<keyword evidence="1" id="KW-0472">Membrane</keyword>
<accession>A0ABV8E8L1</accession>
<keyword evidence="1" id="KW-1133">Transmembrane helix</keyword>
<gene>
    <name evidence="2" type="ORF">ACFOVS_11950</name>
</gene>
<protein>
    <submittedName>
        <fullName evidence="2">Uncharacterized protein</fullName>
    </submittedName>
</protein>
<dbReference type="EMBL" id="JBHSBD010000049">
    <property type="protein sequence ID" value="MFC3968832.1"/>
    <property type="molecule type" value="Genomic_DNA"/>
</dbReference>
<dbReference type="PROSITE" id="PS51257">
    <property type="entry name" value="PROKAR_LIPOPROTEIN"/>
    <property type="match status" value="1"/>
</dbReference>
<dbReference type="Proteomes" id="UP001595697">
    <property type="component" value="Unassembled WGS sequence"/>
</dbReference>
<organism evidence="2 3">
    <name type="scientific">Rhizobium lemnae</name>
    <dbReference type="NCBI Taxonomy" id="1214924"/>
    <lineage>
        <taxon>Bacteria</taxon>
        <taxon>Pseudomonadati</taxon>
        <taxon>Pseudomonadota</taxon>
        <taxon>Alphaproteobacteria</taxon>
        <taxon>Hyphomicrobiales</taxon>
        <taxon>Rhizobiaceae</taxon>
        <taxon>Rhizobium/Agrobacterium group</taxon>
        <taxon>Rhizobium</taxon>
    </lineage>
</organism>
<evidence type="ECO:0000313" key="3">
    <source>
        <dbReference type="Proteomes" id="UP001595697"/>
    </source>
</evidence>
<dbReference type="RefSeq" id="WP_247259475.1">
    <property type="nucleotide sequence ID" value="NZ_JALJQZ010000003.1"/>
</dbReference>
<reference evidence="3" key="1">
    <citation type="journal article" date="2019" name="Int. J. Syst. Evol. Microbiol.">
        <title>The Global Catalogue of Microorganisms (GCM) 10K type strain sequencing project: providing services to taxonomists for standard genome sequencing and annotation.</title>
        <authorList>
            <consortium name="The Broad Institute Genomics Platform"/>
            <consortium name="The Broad Institute Genome Sequencing Center for Infectious Disease"/>
            <person name="Wu L."/>
            <person name="Ma J."/>
        </authorList>
    </citation>
    <scope>NUCLEOTIDE SEQUENCE [LARGE SCALE GENOMIC DNA]</scope>
    <source>
        <strain evidence="3">TBRC 5781</strain>
    </source>
</reference>